<evidence type="ECO:0000313" key="1">
    <source>
        <dbReference type="EMBL" id="MBM7572890.1"/>
    </source>
</evidence>
<proteinExistence type="predicted"/>
<accession>A0ABS2N425</accession>
<keyword evidence="2" id="KW-1185">Reference proteome</keyword>
<sequence length="26" mass="3080">MSLIEEMDCFFVTRNIILVFSKKSID</sequence>
<evidence type="ECO:0000313" key="2">
    <source>
        <dbReference type="Proteomes" id="UP001296943"/>
    </source>
</evidence>
<comment type="caution">
    <text evidence="1">The sequence shown here is derived from an EMBL/GenBank/DDBJ whole genome shotgun (WGS) entry which is preliminary data.</text>
</comment>
<reference evidence="1 2" key="1">
    <citation type="submission" date="2021-01" db="EMBL/GenBank/DDBJ databases">
        <title>Genomic Encyclopedia of Type Strains, Phase IV (KMG-IV): sequencing the most valuable type-strain genomes for metagenomic binning, comparative biology and taxonomic classification.</title>
        <authorList>
            <person name="Goeker M."/>
        </authorList>
    </citation>
    <scope>NUCLEOTIDE SEQUENCE [LARGE SCALE GENOMIC DNA]</scope>
    <source>
        <strain evidence="1 2">DSM 23711</strain>
    </source>
</reference>
<name>A0ABS2N425_9BACI</name>
<gene>
    <name evidence="1" type="ORF">JOC48_003422</name>
</gene>
<dbReference type="EMBL" id="JAFBDR010000023">
    <property type="protein sequence ID" value="MBM7572890.1"/>
    <property type="molecule type" value="Genomic_DNA"/>
</dbReference>
<dbReference type="Proteomes" id="UP001296943">
    <property type="component" value="Unassembled WGS sequence"/>
</dbReference>
<protein>
    <submittedName>
        <fullName evidence="1">Uncharacterized protein</fullName>
    </submittedName>
</protein>
<organism evidence="1 2">
    <name type="scientific">Aquibacillus albus</name>
    <dbReference type="NCBI Taxonomy" id="1168171"/>
    <lineage>
        <taxon>Bacteria</taxon>
        <taxon>Bacillati</taxon>
        <taxon>Bacillota</taxon>
        <taxon>Bacilli</taxon>
        <taxon>Bacillales</taxon>
        <taxon>Bacillaceae</taxon>
        <taxon>Aquibacillus</taxon>
    </lineage>
</organism>